<organism evidence="5 6">
    <name type="scientific">Candidatus Phaeomarinibacter ectocarpi</name>
    <dbReference type="NCBI Taxonomy" id="1458461"/>
    <lineage>
        <taxon>Bacteria</taxon>
        <taxon>Pseudomonadati</taxon>
        <taxon>Pseudomonadota</taxon>
        <taxon>Alphaproteobacteria</taxon>
        <taxon>Hyphomicrobiales</taxon>
        <taxon>Parvibaculaceae</taxon>
        <taxon>Candidatus Phaeomarinibacter</taxon>
    </lineage>
</organism>
<keyword evidence="2" id="KW-0238">DNA-binding</keyword>
<dbReference type="InterPro" id="IPR000595">
    <property type="entry name" value="cNMP-bd_dom"/>
</dbReference>
<evidence type="ECO:0000259" key="4">
    <source>
        <dbReference type="PROSITE" id="PS51063"/>
    </source>
</evidence>
<dbReference type="CDD" id="cd00038">
    <property type="entry name" value="CAP_ED"/>
    <property type="match status" value="1"/>
</dbReference>
<dbReference type="Gene3D" id="2.60.120.10">
    <property type="entry name" value="Jelly Rolls"/>
    <property type="match status" value="1"/>
</dbReference>
<dbReference type="GO" id="GO:0003677">
    <property type="term" value="F:DNA binding"/>
    <property type="evidence" value="ECO:0007669"/>
    <property type="project" value="UniProtKB-KW"/>
</dbReference>
<dbReference type="PATRIC" id="fig|1458461.3.peg.1799"/>
<feature type="domain" description="HTH crp-type" evidence="4">
    <location>
        <begin position="158"/>
        <end position="232"/>
    </location>
</feature>
<dbReference type="InterPro" id="IPR014710">
    <property type="entry name" value="RmlC-like_jellyroll"/>
</dbReference>
<dbReference type="STRING" id="1458461.BN1012_Phect1795"/>
<dbReference type="SUPFAM" id="SSF51206">
    <property type="entry name" value="cAMP-binding domain-like"/>
    <property type="match status" value="1"/>
</dbReference>
<dbReference type="PANTHER" id="PTHR24567:SF75">
    <property type="entry name" value="FUMARATE AND NITRATE REDUCTION REGULATORY PROTEIN"/>
    <property type="match status" value="1"/>
</dbReference>
<evidence type="ECO:0000256" key="1">
    <source>
        <dbReference type="ARBA" id="ARBA00023015"/>
    </source>
</evidence>
<dbReference type="OrthoDB" id="7584044at2"/>
<dbReference type="InterPro" id="IPR050397">
    <property type="entry name" value="Env_Response_Regulators"/>
</dbReference>
<proteinExistence type="predicted"/>
<dbReference type="PROSITE" id="PS51063">
    <property type="entry name" value="HTH_CRP_2"/>
    <property type="match status" value="1"/>
</dbReference>
<evidence type="ECO:0000313" key="5">
    <source>
        <dbReference type="EMBL" id="CDO60009.1"/>
    </source>
</evidence>
<dbReference type="SMART" id="SM00419">
    <property type="entry name" value="HTH_CRP"/>
    <property type="match status" value="1"/>
</dbReference>
<dbReference type="SUPFAM" id="SSF46785">
    <property type="entry name" value="Winged helix' DNA-binding domain"/>
    <property type="match status" value="1"/>
</dbReference>
<dbReference type="Proteomes" id="UP000032160">
    <property type="component" value="Chromosome I"/>
</dbReference>
<evidence type="ECO:0000256" key="2">
    <source>
        <dbReference type="ARBA" id="ARBA00023125"/>
    </source>
</evidence>
<name>X5MFN8_9HYPH</name>
<keyword evidence="5" id="KW-0418">Kinase</keyword>
<dbReference type="InterPro" id="IPR036390">
    <property type="entry name" value="WH_DNA-bd_sf"/>
</dbReference>
<keyword evidence="1" id="KW-0805">Transcription regulation</keyword>
<dbReference type="HOGENOM" id="CLU_075053_0_0_5"/>
<protein>
    <submittedName>
        <fullName evidence="5">cAMP-binding proteins-catabolite gene activator and regulatory subunit of cAMP-dependent protein kinases</fullName>
    </submittedName>
</protein>
<dbReference type="AlphaFoldDB" id="X5MFN8"/>
<keyword evidence="5" id="KW-0808">Transferase</keyword>
<evidence type="ECO:0000313" key="6">
    <source>
        <dbReference type="Proteomes" id="UP000032160"/>
    </source>
</evidence>
<evidence type="ECO:0000256" key="3">
    <source>
        <dbReference type="ARBA" id="ARBA00023163"/>
    </source>
</evidence>
<dbReference type="GO" id="GO:0005829">
    <property type="term" value="C:cytosol"/>
    <property type="evidence" value="ECO:0007669"/>
    <property type="project" value="TreeGrafter"/>
</dbReference>
<dbReference type="Pfam" id="PF00027">
    <property type="entry name" value="cNMP_binding"/>
    <property type="match status" value="1"/>
</dbReference>
<dbReference type="Gene3D" id="1.10.10.10">
    <property type="entry name" value="Winged helix-like DNA-binding domain superfamily/Winged helix DNA-binding domain"/>
    <property type="match status" value="1"/>
</dbReference>
<dbReference type="InterPro" id="IPR036388">
    <property type="entry name" value="WH-like_DNA-bd_sf"/>
</dbReference>
<dbReference type="RefSeq" id="WP_043948152.1">
    <property type="nucleotide sequence ID" value="NZ_HG966617.1"/>
</dbReference>
<dbReference type="GO" id="GO:0003700">
    <property type="term" value="F:DNA-binding transcription factor activity"/>
    <property type="evidence" value="ECO:0007669"/>
    <property type="project" value="TreeGrafter"/>
</dbReference>
<gene>
    <name evidence="5" type="ORF">BN1012_Phect1795</name>
</gene>
<dbReference type="Pfam" id="PF13545">
    <property type="entry name" value="HTH_Crp_2"/>
    <property type="match status" value="1"/>
</dbReference>
<reference evidence="5 6" key="1">
    <citation type="journal article" date="2014" name="Front. Genet.">
        <title>Genome and metabolic network of "Candidatus Phaeomarinobacter ectocarpi" Ec32, a new candidate genus of Alphaproteobacteria frequently associated with brown algae.</title>
        <authorList>
            <person name="Dittami S.M."/>
            <person name="Barbeyron T."/>
            <person name="Boyen C."/>
            <person name="Cambefort J."/>
            <person name="Collet G."/>
            <person name="Delage L."/>
            <person name="Gobet A."/>
            <person name="Groisillier A."/>
            <person name="Leblanc C."/>
            <person name="Michel G."/>
            <person name="Scornet D."/>
            <person name="Siegel A."/>
            <person name="Tapia J.E."/>
            <person name="Tonon T."/>
        </authorList>
    </citation>
    <scope>NUCLEOTIDE SEQUENCE [LARGE SCALE GENOMIC DNA]</scope>
    <source>
        <strain evidence="5 6">Ec32</strain>
    </source>
</reference>
<keyword evidence="6" id="KW-1185">Reference proteome</keyword>
<dbReference type="PANTHER" id="PTHR24567">
    <property type="entry name" value="CRP FAMILY TRANSCRIPTIONAL REGULATORY PROTEIN"/>
    <property type="match status" value="1"/>
</dbReference>
<dbReference type="KEGG" id="pect:BN1012_Phect1795"/>
<dbReference type="GO" id="GO:0016301">
    <property type="term" value="F:kinase activity"/>
    <property type="evidence" value="ECO:0007669"/>
    <property type="project" value="UniProtKB-KW"/>
</dbReference>
<dbReference type="EMBL" id="HG966617">
    <property type="protein sequence ID" value="CDO60009.1"/>
    <property type="molecule type" value="Genomic_DNA"/>
</dbReference>
<sequence length="252" mass="28979">MPVAQPRNRRRIPCSACPLRDCGAFRELDDTELAFVEEFKSGEFQIEAGTVLLEEDNDSPHLYTIMDGWGFRHKALEDGRRQILNYALPGDLVGLQSAMFHKMEHSVEALTDMTLCVFERKRFFELYTDHSELAFDITWLAAREERMVDDHLLNVGRRSAQERIGYIILHLYDRLERIGKARKGELAMPLTQQHLADTLGLSLVHTNRSLNALIKSGLISWENNVCVINDRDKLVDMTHYEGADPRTLRPLI</sequence>
<dbReference type="InterPro" id="IPR018490">
    <property type="entry name" value="cNMP-bd_dom_sf"/>
</dbReference>
<dbReference type="InterPro" id="IPR012318">
    <property type="entry name" value="HTH_CRP"/>
</dbReference>
<keyword evidence="3" id="KW-0804">Transcription</keyword>
<accession>X5MFN8</accession>